<dbReference type="Proteomes" id="UP000198953">
    <property type="component" value="Unassembled WGS sequence"/>
</dbReference>
<name>A0A1H8JQV7_9ACTN</name>
<keyword evidence="2" id="KW-1185">Reference proteome</keyword>
<dbReference type="EMBL" id="FOBF01000040">
    <property type="protein sequence ID" value="SEN83082.1"/>
    <property type="molecule type" value="Genomic_DNA"/>
</dbReference>
<gene>
    <name evidence="1" type="ORF">SAMN05660976_08417</name>
</gene>
<evidence type="ECO:0000313" key="1">
    <source>
        <dbReference type="EMBL" id="SEN83082.1"/>
    </source>
</evidence>
<protein>
    <submittedName>
        <fullName evidence="1">Uncharacterized protein</fullName>
    </submittedName>
</protein>
<organism evidence="1 2">
    <name type="scientific">Nonomuraea pusilla</name>
    <dbReference type="NCBI Taxonomy" id="46177"/>
    <lineage>
        <taxon>Bacteria</taxon>
        <taxon>Bacillati</taxon>
        <taxon>Actinomycetota</taxon>
        <taxon>Actinomycetes</taxon>
        <taxon>Streptosporangiales</taxon>
        <taxon>Streptosporangiaceae</taxon>
        <taxon>Nonomuraea</taxon>
    </lineage>
</organism>
<proteinExistence type="predicted"/>
<dbReference type="AlphaFoldDB" id="A0A1H8JQV7"/>
<reference evidence="1 2" key="1">
    <citation type="submission" date="2016-10" db="EMBL/GenBank/DDBJ databases">
        <authorList>
            <person name="de Groot N.N."/>
        </authorList>
    </citation>
    <scope>NUCLEOTIDE SEQUENCE [LARGE SCALE GENOMIC DNA]</scope>
    <source>
        <strain evidence="1 2">DSM 43357</strain>
    </source>
</reference>
<evidence type="ECO:0000313" key="2">
    <source>
        <dbReference type="Proteomes" id="UP000198953"/>
    </source>
</evidence>
<accession>A0A1H8JQV7</accession>
<sequence length="49" mass="5531">MVLVHFPFLQLGRMVSVVLWAALADLNRQEVTGRAAPGRQRGPRWLCGR</sequence>